<keyword evidence="4" id="KW-0378">Hydrolase</keyword>
<evidence type="ECO:0000256" key="4">
    <source>
        <dbReference type="ARBA" id="ARBA00022801"/>
    </source>
</evidence>
<evidence type="ECO:0000313" key="8">
    <source>
        <dbReference type="Proteomes" id="UP000006050"/>
    </source>
</evidence>
<dbReference type="RefSeq" id="WP_014773555.1">
    <property type="nucleotide sequence ID" value="NC_018010.1"/>
</dbReference>
<evidence type="ECO:0000256" key="6">
    <source>
        <dbReference type="SAM" id="SignalP"/>
    </source>
</evidence>
<sequence length="494" mass="56162">MIKKYLLIASLFLLSLTYVSAQETRQIAVESSKVTNNEVTINGKRVPYKATAGTMPVWDEDGKPIASLFYTYYERSDVSDRASRPLVISFNGGPGSASIWMHLAYTGPFKLNIDDEGYPLQPYGYSENPHSILDVADIVFVDPVNTGYSRIVDKETPRSTFFGINADIKYLADWVNTFVTRQNRWASPKYLIGESYGTTRVAGLVSQLQNSHWMYFNGVILVSPTPMGLERNEPVSDANYLPYYAATAWYHKVLPADLQAKDLDEILPEVEAYTLDVVLPAMAKGGSLDPKDRIEVAKKMSYYSGLSERVILDHNLAVPTSFFWKELLRDQGMTIGRLDSRYRGIDKSDAGERYDFDPALTSWNHAFAPAFNLYARNVLKYETDLTYNLFGPVNPWDRSNENTGEQLANAMRQNPYLHVMTQSGYFDGGTDYFNAKYNMWQMDQNGKLKDRLFFKAYRSGHMMYLRSEDLKTSNDDIREFIKNSLPGKDVPAKN</sequence>
<reference evidence="8" key="1">
    <citation type="submission" date="2012-06" db="EMBL/GenBank/DDBJ databases">
        <title>The complete genome of Belliella baltica DSM 15883.</title>
        <authorList>
            <person name="Lucas S."/>
            <person name="Copeland A."/>
            <person name="Lapidus A."/>
            <person name="Goodwin L."/>
            <person name="Pitluck S."/>
            <person name="Peters L."/>
            <person name="Mikhailova N."/>
            <person name="Davenport K."/>
            <person name="Kyrpides N."/>
            <person name="Mavromatis K."/>
            <person name="Pagani I."/>
            <person name="Ivanova N."/>
            <person name="Ovchinnikova G."/>
            <person name="Zeytun A."/>
            <person name="Detter J.C."/>
            <person name="Han C."/>
            <person name="Land M."/>
            <person name="Hauser L."/>
            <person name="Markowitz V."/>
            <person name="Cheng J.-F."/>
            <person name="Hugenholtz P."/>
            <person name="Woyke T."/>
            <person name="Wu D."/>
            <person name="Tindall B."/>
            <person name="Pomrenke H."/>
            <person name="Brambilla E."/>
            <person name="Klenk H.-P."/>
            <person name="Eisen J.A."/>
        </authorList>
    </citation>
    <scope>NUCLEOTIDE SEQUENCE [LARGE SCALE GENOMIC DNA]</scope>
    <source>
        <strain evidence="8">DSM 15883 / CIP 108006 / LMG 21964 / BA134</strain>
    </source>
</reference>
<dbReference type="AlphaFoldDB" id="I3Z8P2"/>
<feature type="chain" id="PRO_5003683455" evidence="6">
    <location>
        <begin position="22"/>
        <end position="494"/>
    </location>
</feature>
<dbReference type="HOGENOM" id="CLU_032786_0_0_10"/>
<dbReference type="STRING" id="866536.Belba_3093"/>
<evidence type="ECO:0000313" key="7">
    <source>
        <dbReference type="EMBL" id="AFL85610.1"/>
    </source>
</evidence>
<keyword evidence="1 7" id="KW-0121">Carboxypeptidase</keyword>
<keyword evidence="5" id="KW-0325">Glycoprotein</keyword>
<dbReference type="KEGG" id="bbd:Belba_3093"/>
<dbReference type="InterPro" id="IPR029058">
    <property type="entry name" value="AB_hydrolase_fold"/>
</dbReference>
<evidence type="ECO:0000256" key="3">
    <source>
        <dbReference type="ARBA" id="ARBA00022729"/>
    </source>
</evidence>
<feature type="signal peptide" evidence="6">
    <location>
        <begin position="1"/>
        <end position="21"/>
    </location>
</feature>
<dbReference type="Gene3D" id="3.40.50.1820">
    <property type="entry name" value="alpha/beta hydrolase"/>
    <property type="match status" value="1"/>
</dbReference>
<protein>
    <submittedName>
        <fullName evidence="7">Carboxypeptidase C (Cathepsin A)</fullName>
    </submittedName>
</protein>
<dbReference type="GO" id="GO:0004185">
    <property type="term" value="F:serine-type carboxypeptidase activity"/>
    <property type="evidence" value="ECO:0007669"/>
    <property type="project" value="InterPro"/>
</dbReference>
<keyword evidence="8" id="KW-1185">Reference proteome</keyword>
<dbReference type="eggNOG" id="COG2939">
    <property type="taxonomic scope" value="Bacteria"/>
</dbReference>
<evidence type="ECO:0000256" key="2">
    <source>
        <dbReference type="ARBA" id="ARBA00022670"/>
    </source>
</evidence>
<dbReference type="GO" id="GO:0006508">
    <property type="term" value="P:proteolysis"/>
    <property type="evidence" value="ECO:0007669"/>
    <property type="project" value="UniProtKB-KW"/>
</dbReference>
<accession>I3Z8P2</accession>
<dbReference type="PANTHER" id="PTHR11802:SF3">
    <property type="entry name" value="RETINOID-INDUCIBLE SERINE CARBOXYPEPTIDASE"/>
    <property type="match status" value="1"/>
</dbReference>
<dbReference type="EMBL" id="CP003281">
    <property type="protein sequence ID" value="AFL85610.1"/>
    <property type="molecule type" value="Genomic_DNA"/>
</dbReference>
<organism evidence="7 8">
    <name type="scientific">Belliella baltica (strain DSM 15883 / CIP 108006 / LMG 21964 / BA134)</name>
    <dbReference type="NCBI Taxonomy" id="866536"/>
    <lineage>
        <taxon>Bacteria</taxon>
        <taxon>Pseudomonadati</taxon>
        <taxon>Bacteroidota</taxon>
        <taxon>Cytophagia</taxon>
        <taxon>Cytophagales</taxon>
        <taxon>Cyclobacteriaceae</taxon>
        <taxon>Belliella</taxon>
    </lineage>
</organism>
<proteinExistence type="predicted"/>
<keyword evidence="3 6" id="KW-0732">Signal</keyword>
<dbReference type="Pfam" id="PF00450">
    <property type="entry name" value="Peptidase_S10"/>
    <property type="match status" value="1"/>
</dbReference>
<name>I3Z8P2_BELBD</name>
<evidence type="ECO:0000256" key="1">
    <source>
        <dbReference type="ARBA" id="ARBA00022645"/>
    </source>
</evidence>
<dbReference type="Proteomes" id="UP000006050">
    <property type="component" value="Chromosome"/>
</dbReference>
<dbReference type="PANTHER" id="PTHR11802">
    <property type="entry name" value="SERINE PROTEASE FAMILY S10 SERINE CARBOXYPEPTIDASE"/>
    <property type="match status" value="1"/>
</dbReference>
<dbReference type="SUPFAM" id="SSF53474">
    <property type="entry name" value="alpha/beta-Hydrolases"/>
    <property type="match status" value="1"/>
</dbReference>
<evidence type="ECO:0000256" key="5">
    <source>
        <dbReference type="ARBA" id="ARBA00023180"/>
    </source>
</evidence>
<keyword evidence="2" id="KW-0645">Protease</keyword>
<dbReference type="PATRIC" id="fig|866536.3.peg.3195"/>
<dbReference type="InterPro" id="IPR001563">
    <property type="entry name" value="Peptidase_S10"/>
</dbReference>
<gene>
    <name evidence="7" type="ordered locus">Belba_3093</name>
</gene>